<dbReference type="GO" id="GO:0004386">
    <property type="term" value="F:helicase activity"/>
    <property type="evidence" value="ECO:0007669"/>
    <property type="project" value="UniProtKB-KW"/>
</dbReference>
<dbReference type="SUPFAM" id="SSF52980">
    <property type="entry name" value="Restriction endonuclease-like"/>
    <property type="match status" value="1"/>
</dbReference>
<dbReference type="Gene3D" id="3.40.50.300">
    <property type="entry name" value="P-loop containing nucleotide triphosphate hydrolases"/>
    <property type="match status" value="2"/>
</dbReference>
<dbReference type="AlphaFoldDB" id="A0A1M6GPR2"/>
<evidence type="ECO:0000256" key="6">
    <source>
        <dbReference type="ARBA" id="ARBA00022839"/>
    </source>
</evidence>
<keyword evidence="1" id="KW-0540">Nuclease</keyword>
<proteinExistence type="inferred from homology"/>
<dbReference type="SUPFAM" id="SSF52540">
    <property type="entry name" value="P-loop containing nucleoside triphosphate hydrolases"/>
    <property type="match status" value="2"/>
</dbReference>
<evidence type="ECO:0000256" key="5">
    <source>
        <dbReference type="ARBA" id="ARBA00022806"/>
    </source>
</evidence>
<dbReference type="STRING" id="1121393.SAMN02745216_01067"/>
<organism evidence="11 12">
    <name type="scientific">Desulfatibacillum alkenivorans DSM 16219</name>
    <dbReference type="NCBI Taxonomy" id="1121393"/>
    <lineage>
        <taxon>Bacteria</taxon>
        <taxon>Pseudomonadati</taxon>
        <taxon>Thermodesulfobacteriota</taxon>
        <taxon>Desulfobacteria</taxon>
        <taxon>Desulfobacterales</taxon>
        <taxon>Desulfatibacillaceae</taxon>
        <taxon>Desulfatibacillum</taxon>
    </lineage>
</organism>
<dbReference type="InterPro" id="IPR011335">
    <property type="entry name" value="Restrct_endonuc-II-like"/>
</dbReference>
<dbReference type="Pfam" id="PF04257">
    <property type="entry name" value="Exonuc_V_gamma"/>
    <property type="match status" value="1"/>
</dbReference>
<keyword evidence="12" id="KW-1185">Reference proteome</keyword>
<dbReference type="PANTHER" id="PTHR30591:SF1">
    <property type="entry name" value="RECBCD ENZYME SUBUNIT RECC"/>
    <property type="match status" value="1"/>
</dbReference>
<dbReference type="RefSeq" id="WP_073473706.1">
    <property type="nucleotide sequence ID" value="NZ_FQZU01000004.1"/>
</dbReference>
<name>A0A1M6GPR2_9BACT</name>
<evidence type="ECO:0000256" key="4">
    <source>
        <dbReference type="ARBA" id="ARBA00022801"/>
    </source>
</evidence>
<evidence type="ECO:0000256" key="9">
    <source>
        <dbReference type="ARBA" id="ARBA00023204"/>
    </source>
</evidence>
<keyword evidence="7" id="KW-0067">ATP-binding</keyword>
<dbReference type="PIRSF" id="PIRSF000980">
    <property type="entry name" value="RecC"/>
    <property type="match status" value="1"/>
</dbReference>
<dbReference type="InterPro" id="IPR006697">
    <property type="entry name" value="RecC"/>
</dbReference>
<evidence type="ECO:0000256" key="8">
    <source>
        <dbReference type="ARBA" id="ARBA00023125"/>
    </source>
</evidence>
<dbReference type="GO" id="GO:0009338">
    <property type="term" value="C:exodeoxyribonuclease V complex"/>
    <property type="evidence" value="ECO:0007669"/>
    <property type="project" value="InterPro"/>
</dbReference>
<dbReference type="Gene3D" id="3.40.50.10930">
    <property type="match status" value="1"/>
</dbReference>
<dbReference type="OrthoDB" id="9762834at2"/>
<dbReference type="Gene3D" id="1.10.10.990">
    <property type="match status" value="1"/>
</dbReference>
<keyword evidence="5 11" id="KW-0347">Helicase</keyword>
<keyword evidence="6" id="KW-0269">Exonuclease</keyword>
<evidence type="ECO:0000313" key="12">
    <source>
        <dbReference type="Proteomes" id="UP000183994"/>
    </source>
</evidence>
<evidence type="ECO:0000256" key="1">
    <source>
        <dbReference type="ARBA" id="ARBA00022722"/>
    </source>
</evidence>
<gene>
    <name evidence="11" type="ORF">SAMN02745216_01067</name>
</gene>
<dbReference type="InterPro" id="IPR027417">
    <property type="entry name" value="P-loop_NTPase"/>
</dbReference>
<dbReference type="PANTHER" id="PTHR30591">
    <property type="entry name" value="RECBCD ENZYME SUBUNIT RECC"/>
    <property type="match status" value="1"/>
</dbReference>
<reference evidence="12" key="1">
    <citation type="submission" date="2016-11" db="EMBL/GenBank/DDBJ databases">
        <authorList>
            <person name="Varghese N."/>
            <person name="Submissions S."/>
        </authorList>
    </citation>
    <scope>NUCLEOTIDE SEQUENCE [LARGE SCALE GENOMIC DNA]</scope>
    <source>
        <strain evidence="12">DSM 16219</strain>
    </source>
</reference>
<dbReference type="GO" id="GO:0006310">
    <property type="term" value="P:DNA recombination"/>
    <property type="evidence" value="ECO:0007669"/>
    <property type="project" value="TreeGrafter"/>
</dbReference>
<keyword evidence="2" id="KW-0547">Nucleotide-binding</keyword>
<dbReference type="InterPro" id="IPR041500">
    <property type="entry name" value="RecC_C"/>
</dbReference>
<dbReference type="GO" id="GO:0005524">
    <property type="term" value="F:ATP binding"/>
    <property type="evidence" value="ECO:0007669"/>
    <property type="project" value="UniProtKB-KW"/>
</dbReference>
<evidence type="ECO:0000259" key="10">
    <source>
        <dbReference type="Pfam" id="PF17946"/>
    </source>
</evidence>
<evidence type="ECO:0000256" key="3">
    <source>
        <dbReference type="ARBA" id="ARBA00022763"/>
    </source>
</evidence>
<feature type="domain" description="RecC C-terminal" evidence="10">
    <location>
        <begin position="798"/>
        <end position="1018"/>
    </location>
</feature>
<dbReference type="GO" id="GO:0008854">
    <property type="term" value="F:exodeoxyribonuclease V activity"/>
    <property type="evidence" value="ECO:0007669"/>
    <property type="project" value="InterPro"/>
</dbReference>
<keyword evidence="3" id="KW-0227">DNA damage</keyword>
<evidence type="ECO:0000256" key="2">
    <source>
        <dbReference type="ARBA" id="ARBA00022741"/>
    </source>
</evidence>
<dbReference type="Proteomes" id="UP000183994">
    <property type="component" value="Unassembled WGS sequence"/>
</dbReference>
<accession>A0A1M6GPR2</accession>
<evidence type="ECO:0000256" key="7">
    <source>
        <dbReference type="ARBA" id="ARBA00022840"/>
    </source>
</evidence>
<keyword evidence="9" id="KW-0234">DNA repair</keyword>
<dbReference type="NCBIfam" id="TIGR01450">
    <property type="entry name" value="recC"/>
    <property type="match status" value="1"/>
</dbReference>
<dbReference type="EMBL" id="FQZU01000004">
    <property type="protein sequence ID" value="SHJ11898.1"/>
    <property type="molecule type" value="Genomic_DNA"/>
</dbReference>
<dbReference type="Gene3D" id="1.10.10.160">
    <property type="match status" value="1"/>
</dbReference>
<sequence>MPNNRFDSIFGEECLRVYSSNSLQTLAGQLADLLINDPLPPLEQEIVLTQNPVMGRWLYLELAKINGACANIRVTLPNAYMHELFASIIPPMENEEQSPFSPWAMTWRIMDALARFMEEPPFTEIQRYLQDDPDGRKRFGLSRRIAGVFDGYLLFRPEMILNWDRGKGEHWQAILWREISQGFNNRHRPGLRNAFFKALGSGKPKPGVLPKRISLFGVWGMPPFHLDVFSGVGRMLPVYLFHVNPCKEYWAHAFSDKQITRITTRSPFTRPEELYLEKGNALLASLGGVGRDFLGLVAGLECHPQELYESPDRTSLLGMIQGEILEFKEEDGRKAQEKARTRPGDRSLAIHNCHSPMREMEVLYDHILKFLDEDPDLDPRDIMVMAPDMDKFAPYVEAVFASPGPGGIRLPYCIAHKEIRTVSPSVNAFLEIFDLCQSRFEAAAVLDLAGMPAVAEKFSFSEQDLETLARWVARTRVRWGANADSRKALGLPATGDNTWESGLDRLMLGYAMSGLDEEFFQGISPFGDLAMEDAPLLGRFAKFTEALFQLSQKMEKSREILEWAEILEGVLQEFLSPDAEDLHLLQIAFSKTSKAQSEQGYGRKVSAAVVKAAVAGLLEQSSPSGGILRRGVNFCSIAQGAGIPAKVICLVGMDDGAFPRQDGGMGFDYMARSPRRGDRSPRGDDRFSFLQAIINAQSRLHISFTGQGIQDNAALCPSPLVSELIDYVEAGFDLSGSGPIATVHKLQPFSPNYFSGQCPGLFSYSKQYSRAAGILQRGEKQSRQFFSQPLEAPEAQDKTISLEALCGFFRMPAKSVLKDRVGVFLDEYTEAMDSAEAFSLGGLERHVLAGKMVEKRVQGRSSLDLYALAKAQGELPHGNVGAFAFNQLENQISPFARKAEAMLSEANQRLDAHVMAGEWKIHGRLAPLGPWGLILHRTASAKAFDRLNAWIRHLFLCAVRPGFENQSLFAGTDAIYYYDNVEQKEAVTRLAALAGVYDKGMEFPAPFFPEASFAYAQSMFKTDDVGQAMKAARSKWGPDFFGRGEALDSYAALCFEGRDPLSREFRDLAVEIYAPMLECERKGGR</sequence>
<protein>
    <submittedName>
        <fullName evidence="11">DNA helicase/exodeoxyribonuclease V, gamma subunit</fullName>
    </submittedName>
</protein>
<dbReference type="Pfam" id="PF17946">
    <property type="entry name" value="RecC_C"/>
    <property type="match status" value="1"/>
</dbReference>
<keyword evidence="8" id="KW-0238">DNA-binding</keyword>
<dbReference type="GO" id="GO:0006281">
    <property type="term" value="P:DNA repair"/>
    <property type="evidence" value="ECO:0007669"/>
    <property type="project" value="UniProtKB-KW"/>
</dbReference>
<dbReference type="InterPro" id="IPR013986">
    <property type="entry name" value="DExx_box_DNA_helicase_dom_sf"/>
</dbReference>
<dbReference type="GO" id="GO:0003677">
    <property type="term" value="F:DNA binding"/>
    <property type="evidence" value="ECO:0007669"/>
    <property type="project" value="UniProtKB-KW"/>
</dbReference>
<keyword evidence="4" id="KW-0378">Hydrolase</keyword>
<dbReference type="HAMAP" id="MF_01486">
    <property type="entry name" value="RecC"/>
    <property type="match status" value="1"/>
</dbReference>
<evidence type="ECO:0000313" key="11">
    <source>
        <dbReference type="EMBL" id="SHJ11898.1"/>
    </source>
</evidence>